<dbReference type="Gene3D" id="3.30.565.10">
    <property type="entry name" value="Histidine kinase-like ATPase, C-terminal domain"/>
    <property type="match status" value="1"/>
</dbReference>
<dbReference type="Pfam" id="PF02518">
    <property type="entry name" value="HATPase_c"/>
    <property type="match status" value="1"/>
</dbReference>
<dbReference type="Proteomes" id="UP001165269">
    <property type="component" value="Unassembled WGS sequence"/>
</dbReference>
<comment type="caution">
    <text evidence="6">The sequence shown here is derived from an EMBL/GenBank/DDBJ whole genome shotgun (WGS) entry which is preliminary data.</text>
</comment>
<dbReference type="Pfam" id="PF13426">
    <property type="entry name" value="PAS_9"/>
    <property type="match status" value="1"/>
</dbReference>
<feature type="domain" description="PAC" evidence="5">
    <location>
        <begin position="118"/>
        <end position="170"/>
    </location>
</feature>
<dbReference type="PANTHER" id="PTHR24421">
    <property type="entry name" value="NITRATE/NITRITE SENSOR PROTEIN NARX-RELATED"/>
    <property type="match status" value="1"/>
</dbReference>
<proteinExistence type="predicted"/>
<dbReference type="Pfam" id="PF07730">
    <property type="entry name" value="HisKA_3"/>
    <property type="match status" value="1"/>
</dbReference>
<dbReference type="Gene3D" id="1.20.5.1930">
    <property type="match status" value="1"/>
</dbReference>
<accession>A0ABS9YM90</accession>
<dbReference type="InterPro" id="IPR000014">
    <property type="entry name" value="PAS"/>
</dbReference>
<dbReference type="CDD" id="cd16917">
    <property type="entry name" value="HATPase_UhpB-NarQ-NarX-like"/>
    <property type="match status" value="1"/>
</dbReference>
<dbReference type="InterPro" id="IPR000700">
    <property type="entry name" value="PAS-assoc_C"/>
</dbReference>
<dbReference type="InterPro" id="IPR036890">
    <property type="entry name" value="HATPase_C_sf"/>
</dbReference>
<dbReference type="InterPro" id="IPR035965">
    <property type="entry name" value="PAS-like_dom_sf"/>
</dbReference>
<keyword evidence="3" id="KW-0902">Two-component regulatory system</keyword>
<dbReference type="InterPro" id="IPR011712">
    <property type="entry name" value="Sig_transdc_His_kin_sub3_dim/P"/>
</dbReference>
<dbReference type="EMBL" id="JALDAY010000018">
    <property type="protein sequence ID" value="MCI3278304.1"/>
    <property type="molecule type" value="Genomic_DNA"/>
</dbReference>
<dbReference type="Gene3D" id="3.30.450.20">
    <property type="entry name" value="PAS domain"/>
    <property type="match status" value="1"/>
</dbReference>
<evidence type="ECO:0000313" key="6">
    <source>
        <dbReference type="EMBL" id="MCI3278304.1"/>
    </source>
</evidence>
<organism evidence="6 7">
    <name type="scientific">Streptomyces cylindrosporus</name>
    <dbReference type="NCBI Taxonomy" id="2927583"/>
    <lineage>
        <taxon>Bacteria</taxon>
        <taxon>Bacillati</taxon>
        <taxon>Actinomycetota</taxon>
        <taxon>Actinomycetes</taxon>
        <taxon>Kitasatosporales</taxon>
        <taxon>Streptomycetaceae</taxon>
        <taxon>Streptomyces</taxon>
    </lineage>
</organism>
<dbReference type="NCBIfam" id="TIGR00229">
    <property type="entry name" value="sensory_box"/>
    <property type="match status" value="1"/>
</dbReference>
<dbReference type="SMART" id="SM00086">
    <property type="entry name" value="PAC"/>
    <property type="match status" value="1"/>
</dbReference>
<dbReference type="SUPFAM" id="SSF55785">
    <property type="entry name" value="PYP-like sensor domain (PAS domain)"/>
    <property type="match status" value="1"/>
</dbReference>
<dbReference type="SUPFAM" id="SSF55874">
    <property type="entry name" value="ATPase domain of HSP90 chaperone/DNA topoisomerase II/histidine kinase"/>
    <property type="match status" value="1"/>
</dbReference>
<evidence type="ECO:0000256" key="1">
    <source>
        <dbReference type="ARBA" id="ARBA00022679"/>
    </source>
</evidence>
<dbReference type="GO" id="GO:0016301">
    <property type="term" value="F:kinase activity"/>
    <property type="evidence" value="ECO:0007669"/>
    <property type="project" value="UniProtKB-KW"/>
</dbReference>
<dbReference type="CDD" id="cd00130">
    <property type="entry name" value="PAS"/>
    <property type="match status" value="1"/>
</dbReference>
<protein>
    <submittedName>
        <fullName evidence="6">PAS domain-containing sensor histidine kinase</fullName>
    </submittedName>
</protein>
<gene>
    <name evidence="6" type="ORF">MQP27_45280</name>
</gene>
<dbReference type="RefSeq" id="WP_242776815.1">
    <property type="nucleotide sequence ID" value="NZ_JALDAY010000018.1"/>
</dbReference>
<dbReference type="PANTHER" id="PTHR24421:SF56">
    <property type="entry name" value="OXYGEN SENSOR HISTIDINE KINASE RESPONSE REGULATOR DOST"/>
    <property type="match status" value="1"/>
</dbReference>
<dbReference type="InterPro" id="IPR003594">
    <property type="entry name" value="HATPase_dom"/>
</dbReference>
<evidence type="ECO:0000259" key="4">
    <source>
        <dbReference type="PROSITE" id="PS50112"/>
    </source>
</evidence>
<dbReference type="SMART" id="SM00387">
    <property type="entry name" value="HATPase_c"/>
    <property type="match status" value="1"/>
</dbReference>
<dbReference type="PROSITE" id="PS50113">
    <property type="entry name" value="PAC"/>
    <property type="match status" value="1"/>
</dbReference>
<dbReference type="PROSITE" id="PS50112">
    <property type="entry name" value="PAS"/>
    <property type="match status" value="1"/>
</dbReference>
<sequence>MGDPRDPQLPDSAELIADLRQELEDTNRGLIALHTELDAARRSEARLAAIVTSSDDAVISVDPGPAYLLQTWNPGAQRLFGHTDRHILGRPVDLLMPPDALGAFRAAVQDVRSQGHTAPHRSRWRREDGTEVDVEVTVSAVRETDGVLIGFSTVARDITQQLSAQAELTAARAEREVMADRDRIARDLHDLVIQRLFASGLTLQAALSRMAGPKDSAERIERVVGDLDDTIKTIRTTIYGLREQDQIRSAAGTRSRLVAIVERAAEVLGFAPALRMSGLLDTDVPAEHAEHLLAVLGEALSNSARHADATAVDVNVEAGGGILRLEVADNGCGIDPAVTRRSGLANLRRRAEERGGTFALTPNRPTGTVLVWSVPLPGDHG</sequence>
<feature type="domain" description="PAS" evidence="4">
    <location>
        <begin position="43"/>
        <end position="115"/>
    </location>
</feature>
<evidence type="ECO:0000259" key="5">
    <source>
        <dbReference type="PROSITE" id="PS50113"/>
    </source>
</evidence>
<name>A0ABS9YM90_9ACTN</name>
<dbReference type="InterPro" id="IPR001610">
    <property type="entry name" value="PAC"/>
</dbReference>
<evidence type="ECO:0000256" key="3">
    <source>
        <dbReference type="ARBA" id="ARBA00023012"/>
    </source>
</evidence>
<keyword evidence="1" id="KW-0808">Transferase</keyword>
<evidence type="ECO:0000256" key="2">
    <source>
        <dbReference type="ARBA" id="ARBA00022777"/>
    </source>
</evidence>
<reference evidence="6" key="1">
    <citation type="submission" date="2022-03" db="EMBL/GenBank/DDBJ databases">
        <title>Streptomyces 7R015 and 7R016 isolated from Barleria lupulina in Thailand.</title>
        <authorList>
            <person name="Kanchanasin P."/>
            <person name="Phongsopitanun W."/>
            <person name="Tanasupawat S."/>
        </authorList>
    </citation>
    <scope>NUCLEOTIDE SEQUENCE</scope>
    <source>
        <strain evidence="6">7R015</strain>
    </source>
</reference>
<keyword evidence="2 6" id="KW-0418">Kinase</keyword>
<keyword evidence="7" id="KW-1185">Reference proteome</keyword>
<evidence type="ECO:0000313" key="7">
    <source>
        <dbReference type="Proteomes" id="UP001165269"/>
    </source>
</evidence>
<dbReference type="InterPro" id="IPR050482">
    <property type="entry name" value="Sensor_HK_TwoCompSys"/>
</dbReference>
<dbReference type="SMART" id="SM00091">
    <property type="entry name" value="PAS"/>
    <property type="match status" value="1"/>
</dbReference>